<feature type="domain" description="DUF7086" evidence="1">
    <location>
        <begin position="83"/>
        <end position="216"/>
    </location>
</feature>
<evidence type="ECO:0000313" key="3">
    <source>
        <dbReference type="RefSeq" id="XP_022952797.1"/>
    </source>
</evidence>
<dbReference type="AlphaFoldDB" id="A0A6J1GLD4"/>
<dbReference type="Proteomes" id="UP000504609">
    <property type="component" value="Unplaced"/>
</dbReference>
<dbReference type="KEGG" id="cmos:111455388"/>
<keyword evidence="2" id="KW-1185">Reference proteome</keyword>
<gene>
    <name evidence="3" type="primary">LOC111455388</name>
</gene>
<dbReference type="Pfam" id="PF23324">
    <property type="entry name" value="DUF7086"/>
    <property type="match status" value="1"/>
</dbReference>
<accession>A0A6J1GLD4</accession>
<dbReference type="RefSeq" id="XP_022952797.1">
    <property type="nucleotide sequence ID" value="XM_023097029.1"/>
</dbReference>
<dbReference type="GeneID" id="111455388"/>
<dbReference type="PANTHER" id="PTHR34272:SF1">
    <property type="entry name" value="EXPRESSED PROTEIN"/>
    <property type="match status" value="1"/>
</dbReference>
<dbReference type="PANTHER" id="PTHR34272">
    <property type="entry name" value="EXPRESSED PROTEIN"/>
    <property type="match status" value="1"/>
</dbReference>
<reference evidence="3" key="1">
    <citation type="submission" date="2025-08" db="UniProtKB">
        <authorList>
            <consortium name="RefSeq"/>
        </authorList>
    </citation>
    <scope>IDENTIFICATION</scope>
    <source>
        <tissue evidence="3">Young leaves</tissue>
    </source>
</reference>
<protein>
    <submittedName>
        <fullName evidence="3">Uncharacterized protein LOC111455388</fullName>
    </submittedName>
</protein>
<evidence type="ECO:0000313" key="2">
    <source>
        <dbReference type="Proteomes" id="UP000504609"/>
    </source>
</evidence>
<dbReference type="InterPro" id="IPR055513">
    <property type="entry name" value="DUF7086"/>
</dbReference>
<organism evidence="2 3">
    <name type="scientific">Cucurbita moschata</name>
    <name type="common">Winter crookneck squash</name>
    <name type="synonym">Cucurbita pepo var. moschata</name>
    <dbReference type="NCBI Taxonomy" id="3662"/>
    <lineage>
        <taxon>Eukaryota</taxon>
        <taxon>Viridiplantae</taxon>
        <taxon>Streptophyta</taxon>
        <taxon>Embryophyta</taxon>
        <taxon>Tracheophyta</taxon>
        <taxon>Spermatophyta</taxon>
        <taxon>Magnoliopsida</taxon>
        <taxon>eudicotyledons</taxon>
        <taxon>Gunneridae</taxon>
        <taxon>Pentapetalae</taxon>
        <taxon>rosids</taxon>
        <taxon>fabids</taxon>
        <taxon>Cucurbitales</taxon>
        <taxon>Cucurbitaceae</taxon>
        <taxon>Cucurbiteae</taxon>
        <taxon>Cucurbita</taxon>
    </lineage>
</organism>
<sequence length="225" mass="25353">MDLKLSLALPSAATAATSAATAATVAAAAAAYELHLLSSLRTPNNLGVRQTSLRLRKSNSPTTGPIEPPYPWSTDRIAVVHTLHYLTSNQILTITGEVKCQQCRRIYEIEYDVVSKFNEIGSFVEHNMESFRDRAPKEWMQPNYPTCRFCGAEKGVKPVIPKEWEKINWVFLLLGEMVGALKLNHLKYFCSYTKNHRTGSKDRLVYLTYITLCRQIDPSGRFSPI</sequence>
<name>A0A6J1GLD4_CUCMO</name>
<evidence type="ECO:0000259" key="1">
    <source>
        <dbReference type="Pfam" id="PF23324"/>
    </source>
</evidence>
<proteinExistence type="predicted"/>